<dbReference type="InterPro" id="IPR036397">
    <property type="entry name" value="RNaseH_sf"/>
</dbReference>
<protein>
    <submittedName>
        <fullName evidence="2">Mu transposase, C-terminal</fullName>
    </submittedName>
</protein>
<accession>A0A1H8KID7</accession>
<name>A0A1H8KID7_9RHOB</name>
<dbReference type="SUPFAM" id="SSF53098">
    <property type="entry name" value="Ribonuclease H-like"/>
    <property type="match status" value="1"/>
</dbReference>
<dbReference type="Proteomes" id="UP000199054">
    <property type="component" value="Unassembled WGS sequence"/>
</dbReference>
<dbReference type="Pfam" id="PF06527">
    <property type="entry name" value="TniQ"/>
    <property type="match status" value="1"/>
</dbReference>
<sequence length="1118" mass="124786">MKHSDFNRLDLIILDGAEYRVSSHDTDGIVLAGIAAPHITRSITHGELEELLRSPRFRYVAEGASRAVAERGLIGLPEHFRDLPEAKRDIALWRHLYVEELLRYVDAGLSKRTEASVNAILPAIIGAVEMAIRKRQRGLVKRAGRKEALHTPPCAKTLLTWKRDYVNSGFNIMALVPQTHRCGNKRHMLPGERAAFDALIAEYASPLRPSIDGIHERATNLYADFNRGRAEQDLPKLKPPSRSSVYRAIRQMDPYESYLQRHGADAANKKFALIEYGVQVLRPMERVEIDEWEVDLTTLIFDASLLDQLTAQQATALEVTRLVVCVAIDCATRCVVGLTLSRSTSSQAAIRTLEMVTTDKTAIALSLGCRAGWHQGGRPEFIAADMGSAFVSEDLKIACAGLHARLMNPAGGVAKLRSRIERLFGTFSSHFVSRFRGRTFSNPVQRGDYNAEAEASLTDQDLLEAFVTYIVDVYHQRRHAGLQGETPADCWNRLVDKYGLPTPVDAMDRRAIFGVELERTISGRGVRVFGADFTCDELRDAYKHRHQRSVRLRFDQMDLGWIAVEIDGTWYPAHDLSGALTGISFYQWSAFAQTVMEHNRERAAVSAEILHDGFPAPHTRETVASYGYRIARLSGLSSLPEMAYLFDLDLRALLMGDRHSVERLARYTGCDPAALSNGALDASNPRRLQLGVDPRNKVMSAKDRFRFCPACLGELADGHLRSACLARTDWLIDANHVCAEHEIRLMTITPRKASRIQPDLSSLVLQLTAAQKAMWQPDHPTSLECYIAERLGGMHGGRWIDDLQLDVIIHTAEVFGAMASRGANASWQDISADERRRHGCIGADVLTEGPAAVKDFLHDQIGRGRHGNDYRKAFGKAFDQFYFRKDQPAYRPICEVMAKYVGENFRFTGQEKVFGILTRGIQPTTLRSLCKQHGIGTKITSLVLKAQYGIRAGESHVVDPALIAELAPKLRDLLNAQDAGRHLGICVEVLRTLIADQLLLPDFRFNNRMMGFRPETLDAFLGTWVAPTKIRKTRRKVACKPLTIFARAHRTRTSHVLLAADAAEVNFTYDRRKQGLGALGIAEKDSAAVLERLRIFPRNRAALASTDSTGLKNHGKIQ</sequence>
<dbReference type="Gene3D" id="3.30.420.10">
    <property type="entry name" value="Ribonuclease H-like superfamily/Ribonuclease H"/>
    <property type="match status" value="1"/>
</dbReference>
<dbReference type="InterPro" id="IPR012337">
    <property type="entry name" value="RNaseH-like_sf"/>
</dbReference>
<dbReference type="RefSeq" id="WP_090613911.1">
    <property type="nucleotide sequence ID" value="NZ_CP067124.1"/>
</dbReference>
<reference evidence="2 3" key="1">
    <citation type="submission" date="2016-10" db="EMBL/GenBank/DDBJ databases">
        <authorList>
            <person name="de Groot N.N."/>
        </authorList>
    </citation>
    <scope>NUCLEOTIDE SEQUENCE [LARGE SCALE GENOMIC DNA]</scope>
    <source>
        <strain evidence="2 3">DSM 8512</strain>
    </source>
</reference>
<organism evidence="2 3">
    <name type="scientific">Paracoccus alcaliphilus</name>
    <dbReference type="NCBI Taxonomy" id="34002"/>
    <lineage>
        <taxon>Bacteria</taxon>
        <taxon>Pseudomonadati</taxon>
        <taxon>Pseudomonadota</taxon>
        <taxon>Alphaproteobacteria</taxon>
        <taxon>Rhodobacterales</taxon>
        <taxon>Paracoccaceae</taxon>
        <taxon>Paracoccus</taxon>
    </lineage>
</organism>
<dbReference type="PROSITE" id="PS50994">
    <property type="entry name" value="INTEGRASE"/>
    <property type="match status" value="1"/>
</dbReference>
<dbReference type="InterPro" id="IPR001584">
    <property type="entry name" value="Integrase_cat-core"/>
</dbReference>
<evidence type="ECO:0000259" key="1">
    <source>
        <dbReference type="PROSITE" id="PS50994"/>
    </source>
</evidence>
<evidence type="ECO:0000313" key="3">
    <source>
        <dbReference type="Proteomes" id="UP000199054"/>
    </source>
</evidence>
<gene>
    <name evidence="2" type="ORF">SAMN04489859_102238</name>
</gene>
<dbReference type="GO" id="GO:0015074">
    <property type="term" value="P:DNA integration"/>
    <property type="evidence" value="ECO:0007669"/>
    <property type="project" value="InterPro"/>
</dbReference>
<dbReference type="AlphaFoldDB" id="A0A1H8KID7"/>
<dbReference type="InterPro" id="IPR009492">
    <property type="entry name" value="TniQ"/>
</dbReference>
<keyword evidence="3" id="KW-1185">Reference proteome</keyword>
<proteinExistence type="predicted"/>
<dbReference type="OrthoDB" id="9814072at2"/>
<dbReference type="GO" id="GO:0003676">
    <property type="term" value="F:nucleic acid binding"/>
    <property type="evidence" value="ECO:0007669"/>
    <property type="project" value="InterPro"/>
</dbReference>
<feature type="domain" description="Integrase catalytic" evidence="1">
    <location>
        <begin position="279"/>
        <end position="495"/>
    </location>
</feature>
<evidence type="ECO:0000313" key="2">
    <source>
        <dbReference type="EMBL" id="SEN92587.1"/>
    </source>
</evidence>
<dbReference type="EMBL" id="FODE01000022">
    <property type="protein sequence ID" value="SEN92587.1"/>
    <property type="molecule type" value="Genomic_DNA"/>
</dbReference>
<dbReference type="STRING" id="34002.SAMN04489859_102238"/>